<dbReference type="GeneID" id="70192178"/>
<dbReference type="PANTHER" id="PTHR31668:SF23">
    <property type="entry name" value="ZN(II)2CYS6 TRANSCRIPTION FACTOR (EUROFUNG)"/>
    <property type="match status" value="1"/>
</dbReference>
<dbReference type="GO" id="GO:0000981">
    <property type="term" value="F:DNA-binding transcription factor activity, RNA polymerase II-specific"/>
    <property type="evidence" value="ECO:0007669"/>
    <property type="project" value="InterPro"/>
</dbReference>
<evidence type="ECO:0000259" key="4">
    <source>
        <dbReference type="PROSITE" id="PS50048"/>
    </source>
</evidence>
<feature type="compositionally biased region" description="Pro residues" evidence="3">
    <location>
        <begin position="111"/>
        <end position="120"/>
    </location>
</feature>
<accession>A0A9P8Y2E3</accession>
<dbReference type="SUPFAM" id="SSF57701">
    <property type="entry name" value="Zn2/Cys6 DNA-binding domain"/>
    <property type="match status" value="1"/>
</dbReference>
<comment type="caution">
    <text evidence="5">The sequence shown here is derived from an EMBL/GenBank/DDBJ whole genome shotgun (WGS) entry which is preliminary data.</text>
</comment>
<proteinExistence type="predicted"/>
<dbReference type="Proteomes" id="UP000756346">
    <property type="component" value="Unassembled WGS sequence"/>
</dbReference>
<dbReference type="InterPro" id="IPR001138">
    <property type="entry name" value="Zn2Cys6_DnaBD"/>
</dbReference>
<dbReference type="CDD" id="cd00067">
    <property type="entry name" value="GAL4"/>
    <property type="match status" value="1"/>
</dbReference>
<dbReference type="OrthoDB" id="2018619at2759"/>
<dbReference type="RefSeq" id="XP_046010008.1">
    <property type="nucleotide sequence ID" value="XM_046162632.1"/>
</dbReference>
<dbReference type="PROSITE" id="PS00463">
    <property type="entry name" value="ZN2_CY6_FUNGAL_1"/>
    <property type="match status" value="1"/>
</dbReference>
<evidence type="ECO:0000256" key="3">
    <source>
        <dbReference type="SAM" id="MobiDB-lite"/>
    </source>
</evidence>
<dbReference type="SMART" id="SM00906">
    <property type="entry name" value="Fungal_trans"/>
    <property type="match status" value="1"/>
</dbReference>
<dbReference type="GO" id="GO:0008270">
    <property type="term" value="F:zinc ion binding"/>
    <property type="evidence" value="ECO:0007669"/>
    <property type="project" value="InterPro"/>
</dbReference>
<dbReference type="InterPro" id="IPR036864">
    <property type="entry name" value="Zn2-C6_fun-type_DNA-bd_sf"/>
</dbReference>
<sequence>MEEEEDTRKFTVSSEFGGARAWRSRKSRPCDACRRRKTACIINTSPPCAFCHSRGLPCEASGATPRRRRPPQPPQATAASASSSPPSAGPPGLAIRDGGHLTHILNGEPRPQGPSPPEPPSDSLHTRGPGAIVPPASSSSFAHGLDASPLYRTQHVEATTSPSSGHYPDQRPVERTLEDNEDKTAHSMGLAAEQDVHVLDSFRAVIMSVHGVDAEIIQVQPGDRNHLPVHFCLLQDDFFPHDDAARAQASHRIEEMAGPHGPALVRLYFKHIHPVSPVISKGRFLSRYATDRSRLPPSLRAAVYALASVFWPTDQGDADHDQNHRPPPPLTFEQWEMVDVAHSSLLRELDSPNLDKLQAGLLLLNAKPNDVDTLEHPRIWTQTAQATACAQMIGLHQEPSNWSIAAWEKKLRRKLWWATVVADTWSSVLHGNPPHIYPESFSTTPPHVDDIQFDEEVSPEFSAWLDPPSASYQVATAARFVAMVELTLIVRDILATSFRVPGAPYDSPDGFQGPYQSAAERNKLYALQVKLENWFMLRPQCLAFSGPSSTQGSSMNAPLQLAYFAAQVLLYRGLMGPATKAARVDPNSGLRVHFQAALEMFTEFVAFIAGITQPQLRGYWGRHARAQLILCTNFLIYLFLLASEPEHVVKAFELIESFNEGLCRLKGMAGTPKAISGPRPSPAFSTPTGTLSAAMLLLLPAAVRIESFLEQAPRLMRTRGTSLSQSVPTDQNATPSPFATSQTSP</sequence>
<dbReference type="GO" id="GO:0001080">
    <property type="term" value="P:nitrogen catabolite activation of transcription from RNA polymerase II promoter"/>
    <property type="evidence" value="ECO:0007669"/>
    <property type="project" value="TreeGrafter"/>
</dbReference>
<dbReference type="CDD" id="cd12148">
    <property type="entry name" value="fungal_TF_MHR"/>
    <property type="match status" value="1"/>
</dbReference>
<keyword evidence="2" id="KW-0539">Nucleus</keyword>
<feature type="compositionally biased region" description="Low complexity" evidence="3">
    <location>
        <begin position="75"/>
        <end position="86"/>
    </location>
</feature>
<feature type="region of interest" description="Disordered" evidence="3">
    <location>
        <begin position="719"/>
        <end position="745"/>
    </location>
</feature>
<evidence type="ECO:0000313" key="5">
    <source>
        <dbReference type="EMBL" id="KAH7027209.1"/>
    </source>
</evidence>
<name>A0A9P8Y2E3_9PEZI</name>
<dbReference type="PANTHER" id="PTHR31668">
    <property type="entry name" value="GLUCOSE TRANSPORT TRANSCRIPTION REGULATOR RGT1-RELATED-RELATED"/>
    <property type="match status" value="1"/>
</dbReference>
<reference evidence="5" key="1">
    <citation type="journal article" date="2021" name="Nat. Commun.">
        <title>Genetic determinants of endophytism in the Arabidopsis root mycobiome.</title>
        <authorList>
            <person name="Mesny F."/>
            <person name="Miyauchi S."/>
            <person name="Thiergart T."/>
            <person name="Pickel B."/>
            <person name="Atanasova L."/>
            <person name="Karlsson M."/>
            <person name="Huettel B."/>
            <person name="Barry K.W."/>
            <person name="Haridas S."/>
            <person name="Chen C."/>
            <person name="Bauer D."/>
            <person name="Andreopoulos W."/>
            <person name="Pangilinan J."/>
            <person name="LaButti K."/>
            <person name="Riley R."/>
            <person name="Lipzen A."/>
            <person name="Clum A."/>
            <person name="Drula E."/>
            <person name="Henrissat B."/>
            <person name="Kohler A."/>
            <person name="Grigoriev I.V."/>
            <person name="Martin F.M."/>
            <person name="Hacquard S."/>
        </authorList>
    </citation>
    <scope>NUCLEOTIDE SEQUENCE</scope>
    <source>
        <strain evidence="5">MPI-CAGE-CH-0230</strain>
    </source>
</reference>
<gene>
    <name evidence="5" type="ORF">B0I36DRAFT_432533</name>
</gene>
<feature type="region of interest" description="Disordered" evidence="3">
    <location>
        <begin position="1"/>
        <end position="31"/>
    </location>
</feature>
<dbReference type="InterPro" id="IPR007219">
    <property type="entry name" value="XnlR_reg_dom"/>
</dbReference>
<keyword evidence="1" id="KW-0479">Metal-binding</keyword>
<dbReference type="InterPro" id="IPR050797">
    <property type="entry name" value="Carb_Metab_Trans_Reg"/>
</dbReference>
<dbReference type="AlphaFoldDB" id="A0A9P8Y2E3"/>
<dbReference type="EMBL" id="JAGTJQ010000007">
    <property type="protein sequence ID" value="KAH7027209.1"/>
    <property type="molecule type" value="Genomic_DNA"/>
</dbReference>
<dbReference type="GO" id="GO:0006351">
    <property type="term" value="P:DNA-templated transcription"/>
    <property type="evidence" value="ECO:0007669"/>
    <property type="project" value="InterPro"/>
</dbReference>
<dbReference type="Gene3D" id="4.10.240.10">
    <property type="entry name" value="Zn(2)-C6 fungal-type DNA-binding domain"/>
    <property type="match status" value="1"/>
</dbReference>
<evidence type="ECO:0000313" key="6">
    <source>
        <dbReference type="Proteomes" id="UP000756346"/>
    </source>
</evidence>
<organism evidence="5 6">
    <name type="scientific">Microdochium trichocladiopsis</name>
    <dbReference type="NCBI Taxonomy" id="1682393"/>
    <lineage>
        <taxon>Eukaryota</taxon>
        <taxon>Fungi</taxon>
        <taxon>Dikarya</taxon>
        <taxon>Ascomycota</taxon>
        <taxon>Pezizomycotina</taxon>
        <taxon>Sordariomycetes</taxon>
        <taxon>Xylariomycetidae</taxon>
        <taxon>Xylariales</taxon>
        <taxon>Microdochiaceae</taxon>
        <taxon>Microdochium</taxon>
    </lineage>
</organism>
<protein>
    <submittedName>
        <fullName evidence="5">Fungal-specific transcription factor domain-containing protein</fullName>
    </submittedName>
</protein>
<evidence type="ECO:0000256" key="1">
    <source>
        <dbReference type="ARBA" id="ARBA00022723"/>
    </source>
</evidence>
<feature type="domain" description="Zn(2)-C6 fungal-type" evidence="4">
    <location>
        <begin position="29"/>
        <end position="58"/>
    </location>
</feature>
<keyword evidence="6" id="KW-1185">Reference proteome</keyword>
<dbReference type="GO" id="GO:0003677">
    <property type="term" value="F:DNA binding"/>
    <property type="evidence" value="ECO:0007669"/>
    <property type="project" value="InterPro"/>
</dbReference>
<dbReference type="GO" id="GO:0005634">
    <property type="term" value="C:nucleus"/>
    <property type="evidence" value="ECO:0007669"/>
    <property type="project" value="TreeGrafter"/>
</dbReference>
<evidence type="ECO:0000256" key="2">
    <source>
        <dbReference type="ARBA" id="ARBA00023242"/>
    </source>
</evidence>
<dbReference type="Pfam" id="PF04082">
    <property type="entry name" value="Fungal_trans"/>
    <property type="match status" value="1"/>
</dbReference>
<feature type="region of interest" description="Disordered" evidence="3">
    <location>
        <begin position="53"/>
        <end position="144"/>
    </location>
</feature>
<dbReference type="PROSITE" id="PS50048">
    <property type="entry name" value="ZN2_CY6_FUNGAL_2"/>
    <property type="match status" value="1"/>
</dbReference>